<proteinExistence type="predicted"/>
<accession>A0A2I0UTF9</accession>
<protein>
    <submittedName>
        <fullName evidence="1">Uncharacterized protein</fullName>
    </submittedName>
</protein>
<reference evidence="2" key="2">
    <citation type="submission" date="2017-12" db="EMBL/GenBank/DDBJ databases">
        <title>Genome sequence of the Bar-tailed Godwit (Limosa lapponica baueri).</title>
        <authorList>
            <person name="Lima N.C.B."/>
            <person name="Parody-Merino A.M."/>
            <person name="Battley P.F."/>
            <person name="Fidler A.E."/>
            <person name="Prosdocimi F."/>
        </authorList>
    </citation>
    <scope>NUCLEOTIDE SEQUENCE [LARGE SCALE GENOMIC DNA]</scope>
</reference>
<dbReference type="EMBL" id="KZ505639">
    <property type="protein sequence ID" value="PKU49343.1"/>
    <property type="molecule type" value="Genomic_DNA"/>
</dbReference>
<name>A0A2I0UTF9_LIMLA</name>
<sequence>MHWQHVLAAQKADRNLHHKKCGQHVEEPLYSTLLRPHLELCPALESSAQDGRGPAGRGQQRGTKMIRGVEHISYEDRLRELALFSLEKRRLQGDFTAVFQYLKGAYRRDGEGLFMRECSDRTRGDGFKLEEERFRLYIRKRFFTVRVLRHWNRLPREVVEAPSLEMLKHLSNPVRWELSLPIAGWLKLVDL</sequence>
<gene>
    <name evidence="1" type="ORF">llap_382</name>
</gene>
<evidence type="ECO:0000313" key="1">
    <source>
        <dbReference type="EMBL" id="PKU49343.1"/>
    </source>
</evidence>
<keyword evidence="2" id="KW-1185">Reference proteome</keyword>
<dbReference type="AlphaFoldDB" id="A0A2I0UTF9"/>
<dbReference type="Proteomes" id="UP000233556">
    <property type="component" value="Unassembled WGS sequence"/>
</dbReference>
<reference evidence="2" key="1">
    <citation type="submission" date="2017-11" db="EMBL/GenBank/DDBJ databases">
        <authorList>
            <person name="Lima N.C."/>
            <person name="Parody-Merino A.M."/>
            <person name="Battley P.F."/>
            <person name="Fidler A.E."/>
            <person name="Prosdocimi F."/>
        </authorList>
    </citation>
    <scope>NUCLEOTIDE SEQUENCE [LARGE SCALE GENOMIC DNA]</scope>
</reference>
<evidence type="ECO:0000313" key="2">
    <source>
        <dbReference type="Proteomes" id="UP000233556"/>
    </source>
</evidence>
<organism evidence="1 2">
    <name type="scientific">Limosa lapponica baueri</name>
    <dbReference type="NCBI Taxonomy" id="1758121"/>
    <lineage>
        <taxon>Eukaryota</taxon>
        <taxon>Metazoa</taxon>
        <taxon>Chordata</taxon>
        <taxon>Craniata</taxon>
        <taxon>Vertebrata</taxon>
        <taxon>Euteleostomi</taxon>
        <taxon>Archelosauria</taxon>
        <taxon>Archosauria</taxon>
        <taxon>Dinosauria</taxon>
        <taxon>Saurischia</taxon>
        <taxon>Theropoda</taxon>
        <taxon>Coelurosauria</taxon>
        <taxon>Aves</taxon>
        <taxon>Neognathae</taxon>
        <taxon>Neoaves</taxon>
        <taxon>Charadriiformes</taxon>
        <taxon>Scolopacidae</taxon>
        <taxon>Limosa</taxon>
    </lineage>
</organism>
<dbReference type="OrthoDB" id="187617at2759"/>